<gene>
    <name evidence="2" type="ORF">BT96DRAFT_944665</name>
</gene>
<feature type="compositionally biased region" description="Basic and acidic residues" evidence="1">
    <location>
        <begin position="433"/>
        <end position="448"/>
    </location>
</feature>
<dbReference type="OrthoDB" id="3267648at2759"/>
<dbReference type="Proteomes" id="UP000799118">
    <property type="component" value="Unassembled WGS sequence"/>
</dbReference>
<evidence type="ECO:0000313" key="3">
    <source>
        <dbReference type="Proteomes" id="UP000799118"/>
    </source>
</evidence>
<reference evidence="2" key="1">
    <citation type="journal article" date="2019" name="Environ. Microbiol.">
        <title>Fungal ecological strategies reflected in gene transcription - a case study of two litter decomposers.</title>
        <authorList>
            <person name="Barbi F."/>
            <person name="Kohler A."/>
            <person name="Barry K."/>
            <person name="Baskaran P."/>
            <person name="Daum C."/>
            <person name="Fauchery L."/>
            <person name="Ihrmark K."/>
            <person name="Kuo A."/>
            <person name="LaButti K."/>
            <person name="Lipzen A."/>
            <person name="Morin E."/>
            <person name="Grigoriev I.V."/>
            <person name="Henrissat B."/>
            <person name="Lindahl B."/>
            <person name="Martin F."/>
        </authorList>
    </citation>
    <scope>NUCLEOTIDE SEQUENCE</scope>
    <source>
        <strain evidence="2">JB14</strain>
    </source>
</reference>
<dbReference type="AlphaFoldDB" id="A0A6A4H4X6"/>
<accession>A0A6A4H4X6</accession>
<evidence type="ECO:0000313" key="2">
    <source>
        <dbReference type="EMBL" id="KAE9392434.1"/>
    </source>
</evidence>
<feature type="region of interest" description="Disordered" evidence="1">
    <location>
        <begin position="422"/>
        <end position="462"/>
    </location>
</feature>
<evidence type="ECO:0000256" key="1">
    <source>
        <dbReference type="SAM" id="MobiDB-lite"/>
    </source>
</evidence>
<keyword evidence="3" id="KW-1185">Reference proteome</keyword>
<name>A0A6A4H4X6_9AGAR</name>
<dbReference type="EMBL" id="ML769596">
    <property type="protein sequence ID" value="KAE9392434.1"/>
    <property type="molecule type" value="Genomic_DNA"/>
</dbReference>
<proteinExistence type="predicted"/>
<sequence length="462" mass="51134">MAIPVQLDMKYALPAQLATAPRETTHVNLETDIPSDSDWALLSSHFTSVTHLYMDSGWNERVGDAGIPLHWPLEKITIGSACADVCTSPWIIEGRAKHLVLYYTAGLRFEGPTTEELIKANREAIERGEKEAYKVGNLTINYVPDLARDWLREKFEKEKNERNVKEEDTSRVPYVPLRTLEIIENDVHDTLLRYVLAHPSLVDPVETLNLVAPGPNDLELGPENVLHGILPQLKALNTLVLTVGDNYSSRELLPNLVQAFANPTFLPNLKSISFVLDLKDGEEVRKKNEEYQTAAKAEAASDTQEESETVVEAAKGLATEEAVVGAMVSQHANADVEVEIVQDESETNEEAVLVIPPASSPSLLPSPSPSPALPEVSVSDEVLAQAKRACEQLWRAAEGRGVVVEPWSVVQSRREPWELPKVSESDEVALGESTKEFKSESRPGEDSKFTGIKPVDQRWEKL</sequence>
<protein>
    <submittedName>
        <fullName evidence="2">Uncharacterized protein</fullName>
    </submittedName>
</protein>
<organism evidence="2 3">
    <name type="scientific">Gymnopus androsaceus JB14</name>
    <dbReference type="NCBI Taxonomy" id="1447944"/>
    <lineage>
        <taxon>Eukaryota</taxon>
        <taxon>Fungi</taxon>
        <taxon>Dikarya</taxon>
        <taxon>Basidiomycota</taxon>
        <taxon>Agaricomycotina</taxon>
        <taxon>Agaricomycetes</taxon>
        <taxon>Agaricomycetidae</taxon>
        <taxon>Agaricales</taxon>
        <taxon>Marasmiineae</taxon>
        <taxon>Omphalotaceae</taxon>
        <taxon>Gymnopus</taxon>
    </lineage>
</organism>